<evidence type="ECO:0000256" key="1">
    <source>
        <dbReference type="SAM" id="Phobius"/>
    </source>
</evidence>
<dbReference type="AlphaFoldDB" id="A0A6C0BCW0"/>
<keyword evidence="1" id="KW-0812">Transmembrane</keyword>
<evidence type="ECO:0000313" key="2">
    <source>
        <dbReference type="EMBL" id="QHS89409.1"/>
    </source>
</evidence>
<feature type="transmembrane region" description="Helical" evidence="1">
    <location>
        <begin position="16"/>
        <end position="34"/>
    </location>
</feature>
<name>A0A6C0BCW0_9ZZZZ</name>
<keyword evidence="1" id="KW-1133">Transmembrane helix</keyword>
<accession>A0A6C0BCW0</accession>
<protein>
    <submittedName>
        <fullName evidence="2">Uncharacterized protein</fullName>
    </submittedName>
</protein>
<keyword evidence="1" id="KW-0472">Membrane</keyword>
<reference evidence="2" key="1">
    <citation type="journal article" date="2020" name="Nature">
        <title>Giant virus diversity and host interactions through global metagenomics.</title>
        <authorList>
            <person name="Schulz F."/>
            <person name="Roux S."/>
            <person name="Paez-Espino D."/>
            <person name="Jungbluth S."/>
            <person name="Walsh D.A."/>
            <person name="Denef V.J."/>
            <person name="McMahon K.D."/>
            <person name="Konstantinidis K.T."/>
            <person name="Eloe-Fadrosh E.A."/>
            <person name="Kyrpides N.C."/>
            <person name="Woyke T."/>
        </authorList>
    </citation>
    <scope>NUCLEOTIDE SEQUENCE</scope>
    <source>
        <strain evidence="2">GVMAG-M-3300010158-60</strain>
    </source>
</reference>
<organism evidence="2">
    <name type="scientific">viral metagenome</name>
    <dbReference type="NCBI Taxonomy" id="1070528"/>
    <lineage>
        <taxon>unclassified sequences</taxon>
        <taxon>metagenomes</taxon>
        <taxon>organismal metagenomes</taxon>
    </lineage>
</organism>
<sequence length="234" mass="25533">MEPVKKFLLGGESSNYLTAAIITFVAIFVGYVMWTQAGTMPVSNFQVQEGFGGVAVGSGLPDCLRTSSEAAQVADFFLQRETVVEEGKDDLRELFLLLSKLACFKKDLMSTAGLVESTRYQAYSTAHDIEPIAETTSRCLAKTIPPRDLELAFDKWASRGGKLLQRLCTAYGVSPTENENLKKTFSQCLADVKDVASKVCFVGEPLIAGKKFERGAQSYEPSGLADLGAYKGYY</sequence>
<proteinExistence type="predicted"/>
<dbReference type="EMBL" id="MN739109">
    <property type="protein sequence ID" value="QHS89409.1"/>
    <property type="molecule type" value="Genomic_DNA"/>
</dbReference>